<dbReference type="Proteomes" id="UP000070720">
    <property type="component" value="Chromosome 4"/>
</dbReference>
<gene>
    <name evidence="1" type="ORF">FGRAMPH1_01T24099</name>
</gene>
<proteinExistence type="predicted"/>
<sequence>MRMVRNGRTFGDGFNDAPLHQCLALSLAGFGGEEDTGINKGQVCNGNDETREKEKGMLGGVNLWLLLSALDEARRLARGRHDQGMHQ</sequence>
<name>A0A098DLT3_GIBZE</name>
<accession>A0A098DLT3</accession>
<accession>A0A0E0S8N3</accession>
<dbReference type="EMBL" id="HG970335">
    <property type="protein sequence ID" value="CEF82796.1"/>
    <property type="molecule type" value="Genomic_DNA"/>
</dbReference>
<evidence type="ECO:0000313" key="2">
    <source>
        <dbReference type="EnsemblFungi" id="CEF82796"/>
    </source>
</evidence>
<organism evidence="1 3">
    <name type="scientific">Gibberella zeae (strain ATCC MYA-4620 / CBS 123657 / FGSC 9075 / NRRL 31084 / PH-1)</name>
    <name type="common">Wheat head blight fungus</name>
    <name type="synonym">Fusarium graminearum</name>
    <dbReference type="NCBI Taxonomy" id="229533"/>
    <lineage>
        <taxon>Eukaryota</taxon>
        <taxon>Fungi</taxon>
        <taxon>Dikarya</taxon>
        <taxon>Ascomycota</taxon>
        <taxon>Pezizomycotina</taxon>
        <taxon>Sordariomycetes</taxon>
        <taxon>Hypocreomycetidae</taxon>
        <taxon>Hypocreales</taxon>
        <taxon>Nectriaceae</taxon>
        <taxon>Fusarium</taxon>
    </lineage>
</organism>
<dbReference type="AlphaFoldDB" id="A0A098DLT3"/>
<evidence type="ECO:0000313" key="3">
    <source>
        <dbReference type="Proteomes" id="UP000070720"/>
    </source>
</evidence>
<reference evidence="2 3" key="2">
    <citation type="journal article" date="2010" name="Nature">
        <title>Comparative genomics reveals mobile pathogenicity chromosomes in Fusarium.</title>
        <authorList>
            <person name="Ma L.J."/>
            <person name="van der Does H.C."/>
            <person name="Borkovich K.A."/>
            <person name="Coleman J.J."/>
            <person name="Daboussi M.J."/>
            <person name="Di Pietro A."/>
            <person name="Dufresne M."/>
            <person name="Freitag M."/>
            <person name="Grabherr M."/>
            <person name="Henrissat B."/>
            <person name="Houterman P.M."/>
            <person name="Kang S."/>
            <person name="Shim W.B."/>
            <person name="Woloshuk C."/>
            <person name="Xie X."/>
            <person name="Xu J.R."/>
            <person name="Antoniw J."/>
            <person name="Baker S.E."/>
            <person name="Bluhm B.H."/>
            <person name="Breakspear A."/>
            <person name="Brown D.W."/>
            <person name="Butchko R.A."/>
            <person name="Chapman S."/>
            <person name="Coulson R."/>
            <person name="Coutinho P.M."/>
            <person name="Danchin E.G."/>
            <person name="Diener A."/>
            <person name="Gale L.R."/>
            <person name="Gardiner D.M."/>
            <person name="Goff S."/>
            <person name="Hammond-Kosack K.E."/>
            <person name="Hilburn K."/>
            <person name="Hua-Van A."/>
            <person name="Jonkers W."/>
            <person name="Kazan K."/>
            <person name="Kodira C.D."/>
            <person name="Koehrsen M."/>
            <person name="Kumar L."/>
            <person name="Lee Y.H."/>
            <person name="Li L."/>
            <person name="Manners J.M."/>
            <person name="Miranda-Saavedra D."/>
            <person name="Mukherjee M."/>
            <person name="Park G."/>
            <person name="Park J."/>
            <person name="Park S.Y."/>
            <person name="Proctor R.H."/>
            <person name="Regev A."/>
            <person name="Ruiz-Roldan M.C."/>
            <person name="Sain D."/>
            <person name="Sakthikumar S."/>
            <person name="Sykes S."/>
            <person name="Schwartz D.C."/>
            <person name="Turgeon B.G."/>
            <person name="Wapinski I."/>
            <person name="Yoder O."/>
            <person name="Young S."/>
            <person name="Zeng Q."/>
            <person name="Zhou S."/>
            <person name="Galagan J."/>
            <person name="Cuomo C.A."/>
            <person name="Kistler H.C."/>
            <person name="Rep M."/>
        </authorList>
    </citation>
    <scope>GENOME REANNOTATION</scope>
    <source>
        <strain evidence="3">ATCC MYA-4620 / CBS 123657 / FGSC 9075 / NRRL 31084 / PH-1</strain>
        <strain evidence="2">PH-1 / ATCC MYA-4620 / FGSC 9075 / NRRL 31084</strain>
    </source>
</reference>
<dbReference type="EnsemblFungi" id="CEF82796">
    <property type="protein sequence ID" value="CEF82796"/>
    <property type="gene ID" value="FGRRES_13078_M"/>
</dbReference>
<protein>
    <submittedName>
        <fullName evidence="1">Chromosome 4, complete genome</fullName>
    </submittedName>
</protein>
<keyword evidence="3" id="KW-1185">Reference proteome</keyword>
<reference evidence="2" key="4">
    <citation type="submission" date="2017-01" db="UniProtKB">
        <authorList>
            <consortium name="EnsemblFungi"/>
        </authorList>
    </citation>
    <scope>IDENTIFICATION</scope>
    <source>
        <strain evidence="2">PH-1 / ATCC MYA-4620 / FGSC 9075 / NRRL 31084</strain>
    </source>
</reference>
<reference evidence="1 3" key="3">
    <citation type="journal article" date="2015" name="BMC Genomics">
        <title>The completed genome sequence of the pathogenic ascomycete fungus Fusarium graminearum.</title>
        <authorList>
            <person name="King R."/>
            <person name="Urban M."/>
            <person name="Hammond-Kosack M.C."/>
            <person name="Hassani-Pak K."/>
            <person name="Hammond-Kosack K.E."/>
        </authorList>
    </citation>
    <scope>NUCLEOTIDE SEQUENCE [LARGE SCALE GENOMIC DNA]</scope>
    <source>
        <strain evidence="3">ATCC MYA-4620 / CBS 123657 / FGSC 9075 / NRRL 31084 / PH-1</strain>
        <strain evidence="1">PH-1</strain>
    </source>
</reference>
<evidence type="ECO:0000313" key="1">
    <source>
        <dbReference type="EMBL" id="CEF82796.1"/>
    </source>
</evidence>
<dbReference type="InParanoid" id="A0A098DLT3"/>
<dbReference type="VEuPathDB" id="FungiDB:FGRAMPH1_01G24099"/>
<reference evidence="2 3" key="1">
    <citation type="journal article" date="2007" name="Science">
        <title>The Fusarium graminearum genome reveals a link between localized polymorphism and pathogen specialization.</title>
        <authorList>
            <person name="Cuomo C.A."/>
            <person name="Gueldener U."/>
            <person name="Xu J.-R."/>
            <person name="Trail F."/>
            <person name="Turgeon B.G."/>
            <person name="Di Pietro A."/>
            <person name="Walton J.D."/>
            <person name="Ma L.-J."/>
            <person name="Baker S.E."/>
            <person name="Rep M."/>
            <person name="Adam G."/>
            <person name="Antoniw J."/>
            <person name="Baldwin T."/>
            <person name="Calvo S.E."/>
            <person name="Chang Y.-L."/>
            <person name="DeCaprio D."/>
            <person name="Gale L.R."/>
            <person name="Gnerre S."/>
            <person name="Goswami R.S."/>
            <person name="Hammond-Kosack K."/>
            <person name="Harris L.J."/>
            <person name="Hilburn K."/>
            <person name="Kennell J.C."/>
            <person name="Kroken S."/>
            <person name="Magnuson J.K."/>
            <person name="Mannhaupt G."/>
            <person name="Mauceli E.W."/>
            <person name="Mewes H.-W."/>
            <person name="Mitterbauer R."/>
            <person name="Muehlbauer G."/>
            <person name="Muensterkoetter M."/>
            <person name="Nelson D."/>
            <person name="O'Donnell K."/>
            <person name="Ouellet T."/>
            <person name="Qi W."/>
            <person name="Quesneville H."/>
            <person name="Roncero M.I.G."/>
            <person name="Seong K.-Y."/>
            <person name="Tetko I.V."/>
            <person name="Urban M."/>
            <person name="Waalwijk C."/>
            <person name="Ward T.J."/>
            <person name="Yao J."/>
            <person name="Birren B.W."/>
            <person name="Kistler H.C."/>
        </authorList>
    </citation>
    <scope>NUCLEOTIDE SEQUENCE [LARGE SCALE GENOMIC DNA]</scope>
    <source>
        <strain evidence="3">ATCC MYA-4620 / CBS 123657 / FGSC 9075 / NRRL 31084 / PH-1</strain>
        <strain evidence="2">PH-1 / ATCC MYA-4620 / FGSC 9075 / NRRL 31084</strain>
    </source>
</reference>